<protein>
    <submittedName>
        <fullName evidence="2">Uncharacterized protein</fullName>
    </submittedName>
</protein>
<comment type="caution">
    <text evidence="2">The sequence shown here is derived from an EMBL/GenBank/DDBJ whole genome shotgun (WGS) entry which is preliminary data.</text>
</comment>
<dbReference type="Proteomes" id="UP000247346">
    <property type="component" value="Unassembled WGS sequence"/>
</dbReference>
<evidence type="ECO:0000313" key="3">
    <source>
        <dbReference type="Proteomes" id="UP000247346"/>
    </source>
</evidence>
<feature type="compositionally biased region" description="Low complexity" evidence="1">
    <location>
        <begin position="84"/>
        <end position="102"/>
    </location>
</feature>
<feature type="region of interest" description="Disordered" evidence="1">
    <location>
        <begin position="38"/>
        <end position="188"/>
    </location>
</feature>
<dbReference type="EMBL" id="MDEK01000004">
    <property type="protein sequence ID" value="PPU83796.1"/>
    <property type="molecule type" value="Genomic_DNA"/>
</dbReference>
<feature type="compositionally biased region" description="Polar residues" evidence="1">
    <location>
        <begin position="112"/>
        <end position="122"/>
    </location>
</feature>
<feature type="compositionally biased region" description="Polar residues" evidence="1">
    <location>
        <begin position="72"/>
        <end position="83"/>
    </location>
</feature>
<sequence>MPGSTPLPSPENAMSLSPRTTSLLLALAAGVLVVPSAQAREHTRTRSAGGADGARHAAVQASASGAHGSVQRARQWQADGQGNASASSAATRMTAAGGSATRQGSAERNADGSASRQGSASVQGADGATASSSGSLARAADGTLSGSRQSSVAGTQGSYQGSTSVQDGSVVHTGTCTDASGALVPCRP</sequence>
<gene>
    <name evidence="2" type="ORF">XsacCFBP4641_05320</name>
</gene>
<dbReference type="AlphaFoldDB" id="A0A2P5Z6G4"/>
<feature type="compositionally biased region" description="Low complexity" evidence="1">
    <location>
        <begin position="124"/>
        <end position="142"/>
    </location>
</feature>
<evidence type="ECO:0000256" key="1">
    <source>
        <dbReference type="SAM" id="MobiDB-lite"/>
    </source>
</evidence>
<name>A0A2P5Z6G4_9XANT</name>
<organism evidence="2 3">
    <name type="scientific">Xanthomonas sacchari</name>
    <dbReference type="NCBI Taxonomy" id="56458"/>
    <lineage>
        <taxon>Bacteria</taxon>
        <taxon>Pseudomonadati</taxon>
        <taxon>Pseudomonadota</taxon>
        <taxon>Gammaproteobacteria</taxon>
        <taxon>Lysobacterales</taxon>
        <taxon>Lysobacteraceae</taxon>
        <taxon>Xanthomonas</taxon>
    </lineage>
</organism>
<reference evidence="2 3" key="1">
    <citation type="submission" date="2016-08" db="EMBL/GenBank/DDBJ databases">
        <authorList>
            <person name="Seilhamer J.J."/>
        </authorList>
    </citation>
    <scope>NUCLEOTIDE SEQUENCE [LARGE SCALE GENOMIC DNA]</scope>
    <source>
        <strain evidence="2 3">CFBP4641</strain>
    </source>
</reference>
<accession>A0A2P5Z6G4</accession>
<feature type="compositionally biased region" description="Polar residues" evidence="1">
    <location>
        <begin position="144"/>
        <end position="178"/>
    </location>
</feature>
<evidence type="ECO:0000313" key="2">
    <source>
        <dbReference type="EMBL" id="PPU83796.1"/>
    </source>
</evidence>
<proteinExistence type="predicted"/>